<accession>U4LRX6</accession>
<dbReference type="AlphaFoldDB" id="U4LRX6"/>
<evidence type="ECO:0000256" key="6">
    <source>
        <dbReference type="SAM" id="MobiDB-lite"/>
    </source>
</evidence>
<evidence type="ECO:0000256" key="2">
    <source>
        <dbReference type="ARBA" id="ARBA00010541"/>
    </source>
</evidence>
<dbReference type="EMBL" id="HF936511">
    <property type="protein sequence ID" value="CCX34289.1"/>
    <property type="molecule type" value="Genomic_DNA"/>
</dbReference>
<dbReference type="InterPro" id="IPR001940">
    <property type="entry name" value="Peptidase_S1C"/>
</dbReference>
<dbReference type="InterPro" id="IPR009003">
    <property type="entry name" value="Peptidase_S1_PA"/>
</dbReference>
<dbReference type="Gene3D" id="2.30.42.10">
    <property type="match status" value="3"/>
</dbReference>
<sequence>MSSRRASIIQQDTEVPTQPTKNPLPENIIKTPQIPTPDSAHRHKPSRDDSSYFPPQATAGSPPTTWAAVNTVPPKPTIAAPVATPTPGEQPTRAANETLEKKPVLPATPSLENPPTNDESIEPIPHPKVATLAGLESLVSPKPSLSRSVSVISLASSIGAGTSASDKETWDRTLSRVINGIVSIKATTTRPFDTESAGDYTATGFIISKKHGLILSNRHVVNPAPITCVAVFVNYEEVPIWPVYRDPVHDFGIFRYNPNALKHHAVEEIELHPGAAHVGEEIRVVGNDAGEKLSILGSTLARLDRHAPSYGVDSYNDFNTFYMQAASGTSGGSSGSPVLNIHGHAVALNAGGSNSSQSSFYLPLHRVVRAVEKIKRGHHVSRGTLQTEFLHKSYDELRRLGMSEAQEEECRARFPAETGLLSVIRVLRGGPASPQRKGAPTEDKVVNGITQVPGLEPGDILFACNGKHITDFVGLWEIIDDAVDQEITLDILRAGKNGGSSQMLRVVPKVQDLHSITPSRFLEIGGATFHDMSYQIGRNHNCELESGVFCAASGFLLWSSWSRDFLVTAVDGKATKTLDQFIDVIRSLPDHKRIPVMTRRLGNTDEHIMMVDVDRHFFLAALFERNDVTGTWTRRELESAPVEAVVPAIVSGPSSEAEEDDDAETVALDKIKSALVNVVCRLPYSVFGNTSASNYSGVGLIVATDPMPLVVFDRTAVPTEMLDMRLTVSNKSFPGRVVHLGAFAIVTFDRSLLPADVTVPEWDSVPLKVRDEVRTIGLTNDQLLVTKDSAISSIGMNFNTKQCNPPRHRLINVENINLLEAPSCWGGVICRKPAAGSHDYKVSAFFMAVSSQNRNGEDVCWTQGCDVQRYILPIVSKLTAGGELPPVEPTTRSLAVEFADMPLSTVSTMGLSAERFKGFVRAAKKFRGNPRPLVVETHLRPLPAGVDEDTTLRIADIVLEIEGKPIYRVSELTELDLEHKETVEVVVLRGRKELRLTVPTVESWKTSGSTIVQFFGAILHSTHAAALEQVAPNATLVPLNSSGVYVGGVSYGSPALDNVRPTHWILEVDGTPVATVDDVIGLLKEKRWKEGDYVRIKQVSRKGITSVVSVRADERWWPGLCWRRNGEGLGGRALWVQERCSGAEYVEKDGIPRITAPSTPVNSAGEK</sequence>
<proteinExistence type="inferred from homology"/>
<reference evidence="8 9" key="1">
    <citation type="journal article" date="2013" name="PLoS Genet.">
        <title>The genome and development-dependent transcriptomes of Pyronema confluens: a window into fungal evolution.</title>
        <authorList>
            <person name="Traeger S."/>
            <person name="Altegoer F."/>
            <person name="Freitag M."/>
            <person name="Gabaldon T."/>
            <person name="Kempken F."/>
            <person name="Kumar A."/>
            <person name="Marcet-Houben M."/>
            <person name="Poggeler S."/>
            <person name="Stajich J.E."/>
            <person name="Nowrousian M."/>
        </authorList>
    </citation>
    <scope>NUCLEOTIDE SEQUENCE [LARGE SCALE GENOMIC DNA]</scope>
    <source>
        <strain evidence="9">CBS 100304</strain>
        <tissue evidence="8">Vegetative mycelium</tissue>
    </source>
</reference>
<dbReference type="STRING" id="1076935.U4LRX6"/>
<feature type="domain" description="PDZ-like" evidence="7">
    <location>
        <begin position="515"/>
        <end position="591"/>
    </location>
</feature>
<keyword evidence="9" id="KW-1185">Reference proteome</keyword>
<dbReference type="Proteomes" id="UP000018144">
    <property type="component" value="Unassembled WGS sequence"/>
</dbReference>
<keyword evidence="5" id="KW-0053">Apoptosis</keyword>
<feature type="region of interest" description="Disordered" evidence="6">
    <location>
        <begin position="1"/>
        <end position="124"/>
    </location>
</feature>
<dbReference type="PANTHER" id="PTHR46366">
    <property type="entry name" value="PRO-APOPTOTIC SERINE PROTEASE NMA111"/>
    <property type="match status" value="1"/>
</dbReference>
<dbReference type="GO" id="GO:0006508">
    <property type="term" value="P:proteolysis"/>
    <property type="evidence" value="ECO:0007669"/>
    <property type="project" value="InterPro"/>
</dbReference>
<dbReference type="SUPFAM" id="SSF50494">
    <property type="entry name" value="Trypsin-like serine proteases"/>
    <property type="match status" value="1"/>
</dbReference>
<dbReference type="GO" id="GO:0006915">
    <property type="term" value="P:apoptotic process"/>
    <property type="evidence" value="ECO:0007669"/>
    <property type="project" value="UniProtKB-KW"/>
</dbReference>
<dbReference type="Gene3D" id="2.40.10.10">
    <property type="entry name" value="Trypsin-like serine proteases"/>
    <property type="match status" value="2"/>
</dbReference>
<evidence type="ECO:0000256" key="5">
    <source>
        <dbReference type="ARBA" id="ARBA00022703"/>
    </source>
</evidence>
<evidence type="ECO:0000256" key="4">
    <source>
        <dbReference type="ARBA" id="ARBA00021524"/>
    </source>
</evidence>
<evidence type="ECO:0000256" key="3">
    <source>
        <dbReference type="ARBA" id="ARBA00020338"/>
    </source>
</evidence>
<gene>
    <name evidence="8" type="ORF">PCON_03482</name>
</gene>
<dbReference type="Pfam" id="PF12812">
    <property type="entry name" value="PDZ_1"/>
    <property type="match status" value="1"/>
</dbReference>
<comment type="similarity">
    <text evidence="2">Belongs to the peptidase S1C family.</text>
</comment>
<comment type="function">
    <text evidence="1">Nuclear serine protease which mediates apoptosis.</text>
</comment>
<dbReference type="InterPro" id="IPR025926">
    <property type="entry name" value="PDZ-like_dom"/>
</dbReference>
<dbReference type="PANTHER" id="PTHR46366:SF1">
    <property type="entry name" value="PDZ DOMAIN-CONTAINING PROTEIN C1685.05"/>
    <property type="match status" value="1"/>
</dbReference>
<evidence type="ECO:0000313" key="9">
    <source>
        <dbReference type="Proteomes" id="UP000018144"/>
    </source>
</evidence>
<dbReference type="InterPro" id="IPR036034">
    <property type="entry name" value="PDZ_sf"/>
</dbReference>
<dbReference type="InterPro" id="IPR043504">
    <property type="entry name" value="Peptidase_S1_PA_chymotrypsin"/>
</dbReference>
<name>U4LRX6_PYROM</name>
<organism evidence="8 9">
    <name type="scientific">Pyronema omphalodes (strain CBS 100304)</name>
    <name type="common">Pyronema confluens</name>
    <dbReference type="NCBI Taxonomy" id="1076935"/>
    <lineage>
        <taxon>Eukaryota</taxon>
        <taxon>Fungi</taxon>
        <taxon>Dikarya</taxon>
        <taxon>Ascomycota</taxon>
        <taxon>Pezizomycotina</taxon>
        <taxon>Pezizomycetes</taxon>
        <taxon>Pezizales</taxon>
        <taxon>Pyronemataceae</taxon>
        <taxon>Pyronema</taxon>
    </lineage>
</organism>
<dbReference type="eggNOG" id="KOG1421">
    <property type="taxonomic scope" value="Eukaryota"/>
</dbReference>
<protein>
    <recommendedName>
        <fullName evidence="3">Pro-apoptotic serine protease NMA111</fullName>
    </recommendedName>
    <alternativeName>
        <fullName evidence="4">Pro-apoptotic serine protease nma111</fullName>
    </alternativeName>
</protein>
<dbReference type="OrthoDB" id="4217619at2759"/>
<feature type="compositionally biased region" description="Polar residues" evidence="6">
    <location>
        <begin position="1"/>
        <end position="21"/>
    </location>
</feature>
<evidence type="ECO:0000259" key="7">
    <source>
        <dbReference type="Pfam" id="PF12812"/>
    </source>
</evidence>
<feature type="compositionally biased region" description="Low complexity" evidence="6">
    <location>
        <begin position="77"/>
        <end position="87"/>
    </location>
</feature>
<feature type="compositionally biased region" description="Polar residues" evidence="6">
    <location>
        <begin position="58"/>
        <end position="68"/>
    </location>
</feature>
<dbReference type="PRINTS" id="PR00834">
    <property type="entry name" value="PROTEASES2C"/>
</dbReference>
<dbReference type="SUPFAM" id="SSF50156">
    <property type="entry name" value="PDZ domain-like"/>
    <property type="match status" value="3"/>
</dbReference>
<dbReference type="OMA" id="CNPPRHR"/>
<evidence type="ECO:0000313" key="8">
    <source>
        <dbReference type="EMBL" id="CCX34289.1"/>
    </source>
</evidence>
<evidence type="ECO:0000256" key="1">
    <source>
        <dbReference type="ARBA" id="ARBA00002558"/>
    </source>
</evidence>
<dbReference type="GO" id="GO:0004252">
    <property type="term" value="F:serine-type endopeptidase activity"/>
    <property type="evidence" value="ECO:0007669"/>
    <property type="project" value="InterPro"/>
</dbReference>
<dbReference type="Pfam" id="PF13365">
    <property type="entry name" value="Trypsin_2"/>
    <property type="match status" value="1"/>
</dbReference>